<dbReference type="PANTHER" id="PTHR21569:SF1">
    <property type="entry name" value="SMALL RIBOSOMAL SUBUNIT PROTEIN US9M"/>
    <property type="match status" value="1"/>
</dbReference>
<dbReference type="GO" id="GO:0005763">
    <property type="term" value="C:mitochondrial small ribosomal subunit"/>
    <property type="evidence" value="ECO:0007669"/>
    <property type="project" value="TreeGrafter"/>
</dbReference>
<dbReference type="SUPFAM" id="SSF54211">
    <property type="entry name" value="Ribosomal protein S5 domain 2-like"/>
    <property type="match status" value="1"/>
</dbReference>
<dbReference type="AlphaFoldDB" id="M7P410"/>
<keyword evidence="3 6" id="KW-0687">Ribonucleoprotein</keyword>
<comment type="caution">
    <text evidence="7">The sequence shown here is derived from an EMBL/GenBank/DDBJ whole genome shotgun (WGS) entry which is preliminary data.</text>
</comment>
<protein>
    <recommendedName>
        <fullName evidence="4">Small ribosomal subunit protein uS9m</fullName>
    </recommendedName>
    <alternativeName>
        <fullName evidence="5">37S ribosomal protein S9, mitochondrial</fullName>
    </alternativeName>
</protein>
<dbReference type="InterPro" id="IPR020574">
    <property type="entry name" value="Ribosomal_uS9_CS"/>
</dbReference>
<dbReference type="InterPro" id="IPR023035">
    <property type="entry name" value="Ribosomal_uS9_bac/plastid"/>
</dbReference>
<dbReference type="HOGENOM" id="CLU_036531_0_0_1"/>
<dbReference type="GeneID" id="19896763"/>
<keyword evidence="8" id="KW-1185">Reference proteome</keyword>
<dbReference type="Pfam" id="PF00380">
    <property type="entry name" value="Ribosomal_S9"/>
    <property type="match status" value="1"/>
</dbReference>
<accession>M7P410</accession>
<dbReference type="PROSITE" id="PS00360">
    <property type="entry name" value="RIBOSOMAL_S9"/>
    <property type="match status" value="1"/>
</dbReference>
<evidence type="ECO:0000256" key="4">
    <source>
        <dbReference type="ARBA" id="ARBA00039318"/>
    </source>
</evidence>
<dbReference type="EMBL" id="AFWA02000015">
    <property type="protein sequence ID" value="EMR08600.1"/>
    <property type="molecule type" value="Genomic_DNA"/>
</dbReference>
<sequence>MVYKCLMRTVDLFHGPIVYSNSCLILPIQKALRRFKDFRYIGYTSFYEPVSSSYFTAKEGFHDDFLSLESILKRYQTLPTVSFEEAPKRLWKTLNQYRESRNIVECIKPSEYRKIIQLLVRINRIDPIFMPEEVKEVLDKYSREISVKSKRKYTASLDALGRSRTIGRRKEAVSSVWMIKGDGQVLVNGKAFYEAFPRLFDRQSVIWPLKITQRLDQYNLCIFVKGGGSTGQAEASALAISRGLVIHEPELRYLLRKNSCLTCDARRVERKKPGQPKARKKNTWVKR</sequence>
<organism evidence="7 8">
    <name type="scientific">Pneumocystis murina (strain B123)</name>
    <name type="common">Mouse pneumocystis pneumonia agent</name>
    <name type="synonym">Pneumocystis carinii f. sp. muris</name>
    <dbReference type="NCBI Taxonomy" id="1069680"/>
    <lineage>
        <taxon>Eukaryota</taxon>
        <taxon>Fungi</taxon>
        <taxon>Dikarya</taxon>
        <taxon>Ascomycota</taxon>
        <taxon>Taphrinomycotina</taxon>
        <taxon>Pneumocystomycetes</taxon>
        <taxon>Pneumocystaceae</taxon>
        <taxon>Pneumocystis</taxon>
    </lineage>
</organism>
<evidence type="ECO:0000256" key="2">
    <source>
        <dbReference type="ARBA" id="ARBA00022980"/>
    </source>
</evidence>
<dbReference type="Proteomes" id="UP000011958">
    <property type="component" value="Unassembled WGS sequence"/>
</dbReference>
<reference evidence="8" key="1">
    <citation type="journal article" date="2016" name="Nat. Commun.">
        <title>Genome analysis of three Pneumocystis species reveals adaptation mechanisms to life exclusively in mammalian hosts.</title>
        <authorList>
            <person name="Ma L."/>
            <person name="Chen Z."/>
            <person name="Huang D.W."/>
            <person name="Kutty G."/>
            <person name="Ishihara M."/>
            <person name="Wang H."/>
            <person name="Abouelleil A."/>
            <person name="Bishop L."/>
            <person name="Davey E."/>
            <person name="Deng R."/>
            <person name="Deng X."/>
            <person name="Fan L."/>
            <person name="Fantoni G."/>
            <person name="Fitzgerald M."/>
            <person name="Gogineni E."/>
            <person name="Goldberg J.M."/>
            <person name="Handley G."/>
            <person name="Hu X."/>
            <person name="Huber C."/>
            <person name="Jiao X."/>
            <person name="Jones K."/>
            <person name="Levin J.Z."/>
            <person name="Liu Y."/>
            <person name="Macdonald P."/>
            <person name="Melnikov A."/>
            <person name="Raley C."/>
            <person name="Sassi M."/>
            <person name="Sherman B.T."/>
            <person name="Song X."/>
            <person name="Sykes S."/>
            <person name="Tran B."/>
            <person name="Walsh L."/>
            <person name="Xia Y."/>
            <person name="Yang J."/>
            <person name="Young S."/>
            <person name="Zeng Q."/>
            <person name="Zheng X."/>
            <person name="Stephens R."/>
            <person name="Nusbaum C."/>
            <person name="Birren B.W."/>
            <person name="Azadi P."/>
            <person name="Lempicki R.A."/>
            <person name="Cuomo C.A."/>
            <person name="Kovacs J.A."/>
        </authorList>
    </citation>
    <scope>NUCLEOTIDE SEQUENCE [LARGE SCALE GENOMIC DNA]</scope>
    <source>
        <strain evidence="8">B123</strain>
    </source>
</reference>
<dbReference type="STRING" id="1069680.M7P410"/>
<evidence type="ECO:0000313" key="8">
    <source>
        <dbReference type="Proteomes" id="UP000011958"/>
    </source>
</evidence>
<dbReference type="GO" id="GO:0003723">
    <property type="term" value="F:RNA binding"/>
    <property type="evidence" value="ECO:0007669"/>
    <property type="project" value="TreeGrafter"/>
</dbReference>
<dbReference type="eggNOG" id="KOG1697">
    <property type="taxonomic scope" value="Eukaryota"/>
</dbReference>
<dbReference type="OMA" id="RESAMWA"/>
<evidence type="ECO:0000256" key="6">
    <source>
        <dbReference type="RuleBase" id="RU003815"/>
    </source>
</evidence>
<dbReference type="VEuPathDB" id="FungiDB:PNEG_03076"/>
<evidence type="ECO:0000256" key="5">
    <source>
        <dbReference type="ARBA" id="ARBA00042623"/>
    </source>
</evidence>
<dbReference type="OrthoDB" id="10254627at2759"/>
<dbReference type="InterPro" id="IPR014721">
    <property type="entry name" value="Ribsml_uS5_D2-typ_fold_subgr"/>
</dbReference>
<evidence type="ECO:0000256" key="1">
    <source>
        <dbReference type="ARBA" id="ARBA00005251"/>
    </source>
</evidence>
<evidence type="ECO:0000313" key="7">
    <source>
        <dbReference type="EMBL" id="EMR08600.1"/>
    </source>
</evidence>
<keyword evidence="2 6" id="KW-0689">Ribosomal protein</keyword>
<comment type="similarity">
    <text evidence="1 6">Belongs to the universal ribosomal protein uS9 family.</text>
</comment>
<dbReference type="GO" id="GO:0006412">
    <property type="term" value="P:translation"/>
    <property type="evidence" value="ECO:0007669"/>
    <property type="project" value="InterPro"/>
</dbReference>
<dbReference type="InterPro" id="IPR000754">
    <property type="entry name" value="Ribosomal_uS9"/>
</dbReference>
<dbReference type="Gene3D" id="3.30.230.10">
    <property type="match status" value="1"/>
</dbReference>
<evidence type="ECO:0000256" key="3">
    <source>
        <dbReference type="ARBA" id="ARBA00023274"/>
    </source>
</evidence>
<dbReference type="NCBIfam" id="NF001099">
    <property type="entry name" value="PRK00132.1"/>
    <property type="match status" value="1"/>
</dbReference>
<proteinExistence type="inferred from homology"/>
<dbReference type="PANTHER" id="PTHR21569">
    <property type="entry name" value="RIBOSOMAL PROTEIN S9"/>
    <property type="match status" value="1"/>
</dbReference>
<dbReference type="InterPro" id="IPR020568">
    <property type="entry name" value="Ribosomal_Su5_D2-typ_SF"/>
</dbReference>
<gene>
    <name evidence="7" type="ORF">PNEG_03076</name>
</gene>
<dbReference type="RefSeq" id="XP_007875132.1">
    <property type="nucleotide sequence ID" value="XM_007876941.1"/>
</dbReference>
<name>M7P410_PNEMU</name>
<dbReference type="GO" id="GO:0003735">
    <property type="term" value="F:structural constituent of ribosome"/>
    <property type="evidence" value="ECO:0007669"/>
    <property type="project" value="InterPro"/>
</dbReference>